<dbReference type="Proteomes" id="UP000593570">
    <property type="component" value="Unassembled WGS sequence"/>
</dbReference>
<dbReference type="EMBL" id="JACDXP010000005">
    <property type="protein sequence ID" value="KAF6524293.1"/>
    <property type="molecule type" value="Genomic_DNA"/>
</dbReference>
<gene>
    <name evidence="1" type="ORF">HZS61_005359</name>
    <name evidence="2" type="ORF">HZS61_012792</name>
</gene>
<comment type="caution">
    <text evidence="1">The sequence shown here is derived from an EMBL/GenBank/DDBJ whole genome shotgun (WGS) entry which is preliminary data.</text>
</comment>
<organism evidence="1 3">
    <name type="scientific">Fusarium oxysporum f. sp. conglutinans</name>
    <dbReference type="NCBI Taxonomy" id="100902"/>
    <lineage>
        <taxon>Eukaryota</taxon>
        <taxon>Fungi</taxon>
        <taxon>Dikarya</taxon>
        <taxon>Ascomycota</taxon>
        <taxon>Pezizomycotina</taxon>
        <taxon>Sordariomycetes</taxon>
        <taxon>Hypocreomycetidae</taxon>
        <taxon>Hypocreales</taxon>
        <taxon>Nectriaceae</taxon>
        <taxon>Fusarium</taxon>
        <taxon>Fusarium oxysporum species complex</taxon>
    </lineage>
</organism>
<dbReference type="AlphaFoldDB" id="A0A8H6GCF1"/>
<protein>
    <submittedName>
        <fullName evidence="1">Uncharacterized protein</fullName>
    </submittedName>
</protein>
<proteinExistence type="predicted"/>
<accession>A0A8H6GCF1</accession>
<name>A0A8H6GCF1_FUSOX</name>
<sequence length="79" mass="9211">MRLSMITRHHRRQLAAPHHKVGQLQRHLQGQFAKYLFHNSKTTSVRFQRLHLTSTVEQLGLFRPQIAPHKGLLPLVTTL</sequence>
<evidence type="ECO:0000313" key="3">
    <source>
        <dbReference type="Proteomes" id="UP000593570"/>
    </source>
</evidence>
<evidence type="ECO:0000313" key="2">
    <source>
        <dbReference type="EMBL" id="KAF6524293.1"/>
    </source>
</evidence>
<evidence type="ECO:0000313" key="1">
    <source>
        <dbReference type="EMBL" id="KAF6515453.1"/>
    </source>
</evidence>
<reference evidence="1 3" key="1">
    <citation type="journal article" date="2020" name="bioRxiv">
        <title>A chromosome-scale genome assembly for the Fusarium oxysporum strain Fo5176 to establish a model Arabidopsis-fungal pathosystem.</title>
        <authorList>
            <person name="Fokkens L."/>
            <person name="Guo L."/>
            <person name="Dora S."/>
            <person name="Wang B."/>
            <person name="Ye K."/>
            <person name="Sanchez-Rodriguez C."/>
            <person name="Croll D."/>
        </authorList>
    </citation>
    <scope>NUCLEOTIDE SEQUENCE [LARGE SCALE GENOMIC DNA]</scope>
    <source>
        <strain evidence="1 3">Fo5176</strain>
    </source>
</reference>
<dbReference type="EMBL" id="JACDXP010000014">
    <property type="protein sequence ID" value="KAF6515453.1"/>
    <property type="molecule type" value="Genomic_DNA"/>
</dbReference>